<feature type="signal peptide" evidence="2">
    <location>
        <begin position="1"/>
        <end position="31"/>
    </location>
</feature>
<dbReference type="SUPFAM" id="SSF56954">
    <property type="entry name" value="Outer membrane efflux proteins (OEP)"/>
    <property type="match status" value="1"/>
</dbReference>
<keyword evidence="2" id="KW-0732">Signal</keyword>
<dbReference type="Pfam" id="PF02321">
    <property type="entry name" value="OEP"/>
    <property type="match status" value="1"/>
</dbReference>
<proteinExistence type="inferred from homology"/>
<dbReference type="RefSeq" id="WP_073607920.1">
    <property type="nucleotide sequence ID" value="NZ_MRCG01000004.1"/>
</dbReference>
<reference evidence="3 4" key="1">
    <citation type="submission" date="2016-11" db="EMBL/GenBank/DDBJ databases">
        <title>Draft Genome Sequences of Nine Cyanobacterial Strains from Diverse Habitats.</title>
        <authorList>
            <person name="Zhu T."/>
            <person name="Hou S."/>
            <person name="Lu X."/>
            <person name="Hess W.R."/>
        </authorList>
    </citation>
    <scope>NUCLEOTIDE SEQUENCE [LARGE SCALE GENOMIC DNA]</scope>
    <source>
        <strain evidence="3 4">NIES-30</strain>
    </source>
</reference>
<gene>
    <name evidence="3" type="ORF">NIES30_08215</name>
</gene>
<keyword evidence="4" id="KW-1185">Reference proteome</keyword>
<protein>
    <recommendedName>
        <fullName evidence="5">Transporter</fullName>
    </recommendedName>
</protein>
<comment type="similarity">
    <text evidence="1">Belongs to the outer membrane factor (OMF) (TC 1.B.17) family.</text>
</comment>
<evidence type="ECO:0000313" key="4">
    <source>
        <dbReference type="Proteomes" id="UP000185557"/>
    </source>
</evidence>
<dbReference type="InterPro" id="IPR010131">
    <property type="entry name" value="MdtP/NodT-like"/>
</dbReference>
<evidence type="ECO:0008006" key="5">
    <source>
        <dbReference type="Google" id="ProtNLM"/>
    </source>
</evidence>
<feature type="chain" id="PRO_5013160376" description="Transporter" evidence="2">
    <location>
        <begin position="32"/>
        <end position="421"/>
    </location>
</feature>
<evidence type="ECO:0000256" key="1">
    <source>
        <dbReference type="ARBA" id="ARBA00007613"/>
    </source>
</evidence>
<organism evidence="3 4">
    <name type="scientific">Phormidium tenue NIES-30</name>
    <dbReference type="NCBI Taxonomy" id="549789"/>
    <lineage>
        <taxon>Bacteria</taxon>
        <taxon>Bacillati</taxon>
        <taxon>Cyanobacteriota</taxon>
        <taxon>Cyanophyceae</taxon>
        <taxon>Oscillatoriophycideae</taxon>
        <taxon>Oscillatoriales</taxon>
        <taxon>Oscillatoriaceae</taxon>
        <taxon>Phormidium</taxon>
    </lineage>
</organism>
<dbReference type="PANTHER" id="PTHR30203:SF24">
    <property type="entry name" value="BLR4935 PROTEIN"/>
    <property type="match status" value="1"/>
</dbReference>
<dbReference type="EMBL" id="MRCG01000004">
    <property type="protein sequence ID" value="OKH49137.1"/>
    <property type="molecule type" value="Genomic_DNA"/>
</dbReference>
<dbReference type="GO" id="GO:0015562">
    <property type="term" value="F:efflux transmembrane transporter activity"/>
    <property type="evidence" value="ECO:0007669"/>
    <property type="project" value="InterPro"/>
</dbReference>
<evidence type="ECO:0000313" key="3">
    <source>
        <dbReference type="EMBL" id="OKH49137.1"/>
    </source>
</evidence>
<dbReference type="PANTHER" id="PTHR30203">
    <property type="entry name" value="OUTER MEMBRANE CATION EFFLUX PROTEIN"/>
    <property type="match status" value="1"/>
</dbReference>
<name>A0A1U7J7U9_9CYAN</name>
<evidence type="ECO:0000256" key="2">
    <source>
        <dbReference type="SAM" id="SignalP"/>
    </source>
</evidence>
<dbReference type="Gene3D" id="1.20.1600.10">
    <property type="entry name" value="Outer membrane efflux proteins (OEP)"/>
    <property type="match status" value="1"/>
</dbReference>
<dbReference type="Proteomes" id="UP000185557">
    <property type="component" value="Unassembled WGS sequence"/>
</dbReference>
<dbReference type="InterPro" id="IPR003423">
    <property type="entry name" value="OMP_efflux"/>
</dbReference>
<dbReference type="OrthoDB" id="9769048at2"/>
<accession>A0A1U7J7U9</accession>
<sequence length="421" mass="46429">MMKAFTKVTPYFVTLLSVVVVVIIAGSSAQADQKKGEVTFEDVLTQAISTSPLVKEIDSAIAIRLAESIETRLRLNPELQAGVGVPVDPAGDADKTQLNLTLSQPLRPSDFGARSAVSTLLSESATTEQKLSILELSQSAYLSYAKLWVLQEQKKFLVEQRDRARRISEKVEKATSAGALGKGEGNLFRAEYQKLRAQLLGVEADSARERANLLKLSTFSLEEGLPLELPPIELVGTSTESILQSVEEGSLPIQTRYELLAKVAREREKLARKDAFPAFSPQIGYQRTEDGGSFVGVGIQFELPFSNRNQAEILRRQGEATYARAKNAYSRSDAFREEVKLSLRSMEALRQQAETYKKEVIPSLVSALGSYEAQFQAGAETVLPIWQAQRELADAQLASLDLWLRMFTARSEVSILLGKIL</sequence>
<dbReference type="AlphaFoldDB" id="A0A1U7J7U9"/>
<dbReference type="STRING" id="549789.NIES30_08215"/>
<comment type="caution">
    <text evidence="3">The sequence shown here is derived from an EMBL/GenBank/DDBJ whole genome shotgun (WGS) entry which is preliminary data.</text>
</comment>